<evidence type="ECO:0000259" key="6">
    <source>
        <dbReference type="Pfam" id="PF03717"/>
    </source>
</evidence>
<proteinExistence type="inferred from homology"/>
<dbReference type="SUPFAM" id="SSF56601">
    <property type="entry name" value="beta-lactamase/transpeptidase-like"/>
    <property type="match status" value="1"/>
</dbReference>
<dbReference type="InterPro" id="IPR012338">
    <property type="entry name" value="Beta-lactam/transpept-like"/>
</dbReference>
<dbReference type="AlphaFoldDB" id="A0A1M4ZAI0"/>
<evidence type="ECO:0000313" key="8">
    <source>
        <dbReference type="EMBL" id="SHF15014.1"/>
    </source>
</evidence>
<evidence type="ECO:0000259" key="5">
    <source>
        <dbReference type="Pfam" id="PF00905"/>
    </source>
</evidence>
<dbReference type="STRING" id="1120975.SAMN02746064_01992"/>
<dbReference type="RefSeq" id="WP_073271552.1">
    <property type="nucleotide sequence ID" value="NZ_FQTU01000016.1"/>
</dbReference>
<dbReference type="PROSITE" id="PS51257">
    <property type="entry name" value="PROKAR_LIPOPROTEIN"/>
    <property type="match status" value="1"/>
</dbReference>
<feature type="signal peptide" evidence="4">
    <location>
        <begin position="1"/>
        <end position="25"/>
    </location>
</feature>
<accession>A0A1M4ZAI0</accession>
<dbReference type="GO" id="GO:0071555">
    <property type="term" value="P:cell wall organization"/>
    <property type="evidence" value="ECO:0007669"/>
    <property type="project" value="TreeGrafter"/>
</dbReference>
<protein>
    <submittedName>
        <fullName evidence="8">Penicillin-binding protein</fullName>
    </submittedName>
</protein>
<keyword evidence="4" id="KW-0732">Signal</keyword>
<dbReference type="InterPro" id="IPR050515">
    <property type="entry name" value="Beta-lactam/transpept"/>
</dbReference>
<gene>
    <name evidence="8" type="ORF">SAMN02746064_01992</name>
</gene>
<evidence type="ECO:0000256" key="4">
    <source>
        <dbReference type="SAM" id="SignalP"/>
    </source>
</evidence>
<organism evidence="8 9">
    <name type="scientific">Alkalibacter saccharofermentans DSM 14828</name>
    <dbReference type="NCBI Taxonomy" id="1120975"/>
    <lineage>
        <taxon>Bacteria</taxon>
        <taxon>Bacillati</taxon>
        <taxon>Bacillota</taxon>
        <taxon>Clostridia</taxon>
        <taxon>Eubacteriales</taxon>
        <taxon>Eubacteriaceae</taxon>
        <taxon>Alkalibacter</taxon>
    </lineage>
</organism>
<dbReference type="PANTHER" id="PTHR30627:SF25">
    <property type="entry name" value="PENICILLIN-BINDING PROTEIN 3"/>
    <property type="match status" value="1"/>
</dbReference>
<name>A0A1M4ZAI0_9FIRM</name>
<comment type="similarity">
    <text evidence="2">Belongs to the transpeptidase family.</text>
</comment>
<dbReference type="Gene3D" id="3.30.1390.30">
    <property type="entry name" value="Penicillin-binding protein 2a, domain 3"/>
    <property type="match status" value="1"/>
</dbReference>
<keyword evidence="3" id="KW-0472">Membrane</keyword>
<dbReference type="InterPro" id="IPR032710">
    <property type="entry name" value="NTF2-like_dom_sf"/>
</dbReference>
<feature type="domain" description="Penicillin-binding protein dimerisation" evidence="6">
    <location>
        <begin position="157"/>
        <end position="325"/>
    </location>
</feature>
<dbReference type="InterPro" id="IPR036138">
    <property type="entry name" value="PBP_dimer_sf"/>
</dbReference>
<dbReference type="PANTHER" id="PTHR30627">
    <property type="entry name" value="PEPTIDOGLYCAN D,D-TRANSPEPTIDASE"/>
    <property type="match status" value="1"/>
</dbReference>
<feature type="domain" description="Penicillin-binding protein transpeptidase" evidence="5">
    <location>
        <begin position="358"/>
        <end position="659"/>
    </location>
</feature>
<dbReference type="Pfam" id="PF05223">
    <property type="entry name" value="MecA_N"/>
    <property type="match status" value="1"/>
</dbReference>
<evidence type="ECO:0000313" key="9">
    <source>
        <dbReference type="Proteomes" id="UP000184251"/>
    </source>
</evidence>
<evidence type="ECO:0000256" key="3">
    <source>
        <dbReference type="ARBA" id="ARBA00023136"/>
    </source>
</evidence>
<evidence type="ECO:0000259" key="7">
    <source>
        <dbReference type="Pfam" id="PF05223"/>
    </source>
</evidence>
<sequence>MLNKTTKTTLLILITILLFSGCSNNENPAEILEKYLSDWTTLDYEKMYDLVDENTQNDISLDAFAGQYSNFNETLQIESINYDITLSPEDIKATGENEDRIEVPVNIQFDFAHGVLESTFEFPMIKSDAGSWKIQWDHSLIWHEMVEGDVLIKRHASPQRGEIIDRTGKALAQNGYVLQIGVVPGRLGDMKDEIVRDLSQAFGISQGYINDRMSLSWVGDDTFVDLVKVPKDNENKIREIRAKNSGATYRNVSDRVYPFKESAAHLTGYIGYPSESDLKDLEPLGFSANDKIGKTGLEKIFDEKLRGIPGVEFSIADSNGNQKTTVFKRDSVAGETINLTIDAEMQRKLFSQMSGEKGAASVMNYETGELVAIVSSPSYDPNKFILGMSNAEYGSLVEDDAKPLFNRFSNTYSPGSTFKPITAAIGLDESAIDENFSINVTGKTWQKDSSWGGYYVTRVTPKSGSVNMEKAMVYSDNIYFAQAALEIGAETFLEKSKDFGIGIDLNLEYGLKKSQLANNENIGSEVLLADTGYGQGQVLVNVVNLPVAYSAFVNDGKLVNPILLMDSGPAVKNQIITKDVADKILNLLDKVVESPQGTGHDAYISGRQIAGKTGTAEVDNPENPAQKYELGWFVAIDKNQQTPYITSMMIEDVQNRGGSRLTINNVKSFIEGY</sequence>
<dbReference type="EMBL" id="FQTU01000016">
    <property type="protein sequence ID" value="SHF15014.1"/>
    <property type="molecule type" value="Genomic_DNA"/>
</dbReference>
<dbReference type="GO" id="GO:0008658">
    <property type="term" value="F:penicillin binding"/>
    <property type="evidence" value="ECO:0007669"/>
    <property type="project" value="InterPro"/>
</dbReference>
<dbReference type="GO" id="GO:0071972">
    <property type="term" value="F:peptidoglycan L,D-transpeptidase activity"/>
    <property type="evidence" value="ECO:0007669"/>
    <property type="project" value="TreeGrafter"/>
</dbReference>
<dbReference type="Gene3D" id="3.40.710.10">
    <property type="entry name" value="DD-peptidase/beta-lactamase superfamily"/>
    <property type="match status" value="1"/>
</dbReference>
<dbReference type="InterPro" id="IPR001460">
    <property type="entry name" value="PCN-bd_Tpept"/>
</dbReference>
<dbReference type="Gene3D" id="3.90.1310.10">
    <property type="entry name" value="Penicillin-binding protein 2a (Domain 2)"/>
    <property type="match status" value="1"/>
</dbReference>
<feature type="chain" id="PRO_5038618882" evidence="4">
    <location>
        <begin position="26"/>
        <end position="673"/>
    </location>
</feature>
<dbReference type="OrthoDB" id="9804124at2"/>
<dbReference type="GO" id="GO:0046677">
    <property type="term" value="P:response to antibiotic"/>
    <property type="evidence" value="ECO:0007669"/>
    <property type="project" value="InterPro"/>
</dbReference>
<comment type="subcellular location">
    <subcellularLocation>
        <location evidence="1">Membrane</location>
    </subcellularLocation>
</comment>
<dbReference type="Proteomes" id="UP000184251">
    <property type="component" value="Unassembled WGS sequence"/>
</dbReference>
<dbReference type="InterPro" id="IPR005311">
    <property type="entry name" value="PBP_dimer"/>
</dbReference>
<feature type="domain" description="NTF2-like N-terminal transpeptidase" evidence="7">
    <location>
        <begin position="27"/>
        <end position="149"/>
    </location>
</feature>
<dbReference type="SUPFAM" id="SSF56519">
    <property type="entry name" value="Penicillin binding protein dimerisation domain"/>
    <property type="match status" value="1"/>
</dbReference>
<dbReference type="Pfam" id="PF00905">
    <property type="entry name" value="Transpeptidase"/>
    <property type="match status" value="1"/>
</dbReference>
<dbReference type="InterPro" id="IPR007887">
    <property type="entry name" value="MecA_N"/>
</dbReference>
<evidence type="ECO:0000256" key="2">
    <source>
        <dbReference type="ARBA" id="ARBA00007171"/>
    </source>
</evidence>
<keyword evidence="9" id="KW-1185">Reference proteome</keyword>
<dbReference type="GO" id="GO:0005886">
    <property type="term" value="C:plasma membrane"/>
    <property type="evidence" value="ECO:0007669"/>
    <property type="project" value="TreeGrafter"/>
</dbReference>
<dbReference type="SUPFAM" id="SSF54427">
    <property type="entry name" value="NTF2-like"/>
    <property type="match status" value="1"/>
</dbReference>
<evidence type="ECO:0000256" key="1">
    <source>
        <dbReference type="ARBA" id="ARBA00004370"/>
    </source>
</evidence>
<reference evidence="8 9" key="1">
    <citation type="submission" date="2016-11" db="EMBL/GenBank/DDBJ databases">
        <authorList>
            <person name="Jaros S."/>
            <person name="Januszkiewicz K."/>
            <person name="Wedrychowicz H."/>
        </authorList>
    </citation>
    <scope>NUCLEOTIDE SEQUENCE [LARGE SCALE GENOMIC DNA]</scope>
    <source>
        <strain evidence="8 9">DSM 14828</strain>
    </source>
</reference>
<dbReference type="Gene3D" id="3.10.450.100">
    <property type="entry name" value="NTF2-like, domain 1"/>
    <property type="match status" value="1"/>
</dbReference>
<dbReference type="Pfam" id="PF03717">
    <property type="entry name" value="PBP_dimer"/>
    <property type="match status" value="1"/>
</dbReference>